<reference evidence="1" key="1">
    <citation type="journal article" date="2015" name="Nature">
        <title>Complex archaea that bridge the gap between prokaryotes and eukaryotes.</title>
        <authorList>
            <person name="Spang A."/>
            <person name="Saw J.H."/>
            <person name="Jorgensen S.L."/>
            <person name="Zaremba-Niedzwiedzka K."/>
            <person name="Martijn J."/>
            <person name="Lind A.E."/>
            <person name="van Eijk R."/>
            <person name="Schleper C."/>
            <person name="Guy L."/>
            <person name="Ettema T.J."/>
        </authorList>
    </citation>
    <scope>NUCLEOTIDE SEQUENCE</scope>
</reference>
<comment type="caution">
    <text evidence="1">The sequence shown here is derived from an EMBL/GenBank/DDBJ whole genome shotgun (WGS) entry which is preliminary data.</text>
</comment>
<organism evidence="1">
    <name type="scientific">marine sediment metagenome</name>
    <dbReference type="NCBI Taxonomy" id="412755"/>
    <lineage>
        <taxon>unclassified sequences</taxon>
        <taxon>metagenomes</taxon>
        <taxon>ecological metagenomes</taxon>
    </lineage>
</organism>
<dbReference type="AlphaFoldDB" id="A0A0F9NR44"/>
<proteinExistence type="predicted"/>
<accession>A0A0F9NR44</accession>
<sequence length="191" mass="21612">MPRDATNPSTHSWIADLDDSIIKRLLQGLQGSEGMVMDHEIYDALTDELWCRNAVPVDTWPTNKSEISDLTFVTFCFDAASPEDANHQPVRALRHEFGAWLECSCGRQEDEDIAGQRWRVPGPHWWPTEIIDGVPHFIMCPIAEFADSREHAPSSILETYASTTWCICGCQYVRLYEKDGLYRGAKVVPAV</sequence>
<name>A0A0F9NR44_9ZZZZ</name>
<evidence type="ECO:0000313" key="1">
    <source>
        <dbReference type="EMBL" id="KKN21945.1"/>
    </source>
</evidence>
<protein>
    <submittedName>
        <fullName evidence="1">Uncharacterized protein</fullName>
    </submittedName>
</protein>
<gene>
    <name evidence="1" type="ORF">LCGC14_0920100</name>
</gene>
<dbReference type="EMBL" id="LAZR01003105">
    <property type="protein sequence ID" value="KKN21945.1"/>
    <property type="molecule type" value="Genomic_DNA"/>
</dbReference>